<dbReference type="OrthoDB" id="9795727at2"/>
<evidence type="ECO:0000313" key="2">
    <source>
        <dbReference type="Proteomes" id="UP000005713"/>
    </source>
</evidence>
<sequence length="245" mass="26083">MTQPSILTELAEDNAWVITIDNPEAGGTLSLAMTQDLARACQDVPAEAKFVLLTSNGDDFCVGRQSPMPPADSRITAADIRAKVSHPVLQFYATLRNLDLPVISTVQGKALGVGCAVAGLADVILAREDAIFQIPEMNRDIPPLLVMTALSERLSRASLARLVLSRAEIGAAEAVRIGLASQVVAASDWESEIAVWRAGFADNSRTSLSTIKRFLNSAPELGFGPLCDYAATANAAAMSERYLPK</sequence>
<dbReference type="Pfam" id="PF00378">
    <property type="entry name" value="ECH_1"/>
    <property type="match status" value="1"/>
</dbReference>
<gene>
    <name evidence="1" type="ORF">SSE37_01070</name>
</gene>
<dbReference type="CDD" id="cd06558">
    <property type="entry name" value="crotonase-like"/>
    <property type="match status" value="1"/>
</dbReference>
<dbReference type="PANTHER" id="PTHR43459">
    <property type="entry name" value="ENOYL-COA HYDRATASE"/>
    <property type="match status" value="1"/>
</dbReference>
<dbReference type="InterPro" id="IPR029045">
    <property type="entry name" value="ClpP/crotonase-like_dom_sf"/>
</dbReference>
<keyword evidence="2" id="KW-1185">Reference proteome</keyword>
<dbReference type="GO" id="GO:0003824">
    <property type="term" value="F:catalytic activity"/>
    <property type="evidence" value="ECO:0007669"/>
    <property type="project" value="UniProtKB-ARBA"/>
</dbReference>
<dbReference type="Proteomes" id="UP000005713">
    <property type="component" value="Unassembled WGS sequence"/>
</dbReference>
<proteinExistence type="predicted"/>
<reference evidence="1 2" key="1">
    <citation type="submission" date="2006-06" db="EMBL/GenBank/DDBJ databases">
        <authorList>
            <person name="Moran M.A."/>
            <person name="Ferriera S."/>
            <person name="Johnson J."/>
            <person name="Kravitz S."/>
            <person name="Beeson K."/>
            <person name="Sutton G."/>
            <person name="Rogers Y.-H."/>
            <person name="Friedman R."/>
            <person name="Frazier M."/>
            <person name="Venter J.C."/>
        </authorList>
    </citation>
    <scope>NUCLEOTIDE SEQUENCE [LARGE SCALE GENOMIC DNA]</scope>
    <source>
        <strain evidence="1 2">E-37</strain>
    </source>
</reference>
<dbReference type="EMBL" id="AAYA01000007">
    <property type="protein sequence ID" value="EBA07801.1"/>
    <property type="molecule type" value="Genomic_DNA"/>
</dbReference>
<organism evidence="1 2">
    <name type="scientific">Sagittula stellata (strain ATCC 700073 / DSM 11524 / E-37)</name>
    <dbReference type="NCBI Taxonomy" id="388399"/>
    <lineage>
        <taxon>Bacteria</taxon>
        <taxon>Pseudomonadati</taxon>
        <taxon>Pseudomonadota</taxon>
        <taxon>Alphaproteobacteria</taxon>
        <taxon>Rhodobacterales</taxon>
        <taxon>Roseobacteraceae</taxon>
        <taxon>Sagittula</taxon>
    </lineage>
</organism>
<dbReference type="SUPFAM" id="SSF52096">
    <property type="entry name" value="ClpP/crotonase"/>
    <property type="match status" value="1"/>
</dbReference>
<protein>
    <submittedName>
        <fullName evidence="1">Enoyl-CoA hydratase</fullName>
    </submittedName>
</protein>
<dbReference type="PANTHER" id="PTHR43459:SF1">
    <property type="entry name" value="EG:BACN32G11.4 PROTEIN"/>
    <property type="match status" value="1"/>
</dbReference>
<dbReference type="AlphaFoldDB" id="A3K4A2"/>
<accession>A3K4A2</accession>
<dbReference type="InterPro" id="IPR001753">
    <property type="entry name" value="Enoyl-CoA_hydra/iso"/>
</dbReference>
<comment type="caution">
    <text evidence="1">The sequence shown here is derived from an EMBL/GenBank/DDBJ whole genome shotgun (WGS) entry which is preliminary data.</text>
</comment>
<evidence type="ECO:0000313" key="1">
    <source>
        <dbReference type="EMBL" id="EBA07801.1"/>
    </source>
</evidence>
<name>A3K4A2_SAGS3</name>
<dbReference type="Gene3D" id="3.90.226.10">
    <property type="entry name" value="2-enoyl-CoA Hydratase, Chain A, domain 1"/>
    <property type="match status" value="1"/>
</dbReference>
<dbReference type="eggNOG" id="COG1024">
    <property type="taxonomic scope" value="Bacteria"/>
</dbReference>
<dbReference type="RefSeq" id="WP_005859426.1">
    <property type="nucleotide sequence ID" value="NZ_AAYA01000007.1"/>
</dbReference>